<feature type="domain" description="ABC transmembrane type-1" evidence="10">
    <location>
        <begin position="62"/>
        <end position="338"/>
    </location>
</feature>
<evidence type="ECO:0000256" key="5">
    <source>
        <dbReference type="ARBA" id="ARBA00022989"/>
    </source>
</evidence>
<dbReference type="PROSITE" id="PS50893">
    <property type="entry name" value="ABC_TRANSPORTER_2"/>
    <property type="match status" value="1"/>
</dbReference>
<dbReference type="SUPFAM" id="SSF90123">
    <property type="entry name" value="ABC transporter transmembrane region"/>
    <property type="match status" value="1"/>
</dbReference>
<organism evidence="11 12">
    <name type="scientific">Novosphingobium beihaiensis</name>
    <dbReference type="NCBI Taxonomy" id="2930389"/>
    <lineage>
        <taxon>Bacteria</taxon>
        <taxon>Pseudomonadati</taxon>
        <taxon>Pseudomonadota</taxon>
        <taxon>Alphaproteobacteria</taxon>
        <taxon>Sphingomonadales</taxon>
        <taxon>Sphingomonadaceae</taxon>
        <taxon>Novosphingobium</taxon>
    </lineage>
</organism>
<evidence type="ECO:0000256" key="3">
    <source>
        <dbReference type="ARBA" id="ARBA00022741"/>
    </source>
</evidence>
<evidence type="ECO:0000313" key="11">
    <source>
        <dbReference type="EMBL" id="MCJ2186822.1"/>
    </source>
</evidence>
<evidence type="ECO:0000256" key="8">
    <source>
        <dbReference type="SAM" id="Phobius"/>
    </source>
</evidence>
<protein>
    <submittedName>
        <fullName evidence="11">Type I secretion system permease/ATPase</fullName>
    </submittedName>
</protein>
<keyword evidence="5 8" id="KW-1133">Transmembrane helix</keyword>
<dbReference type="PROSITE" id="PS00211">
    <property type="entry name" value="ABC_TRANSPORTER_1"/>
    <property type="match status" value="1"/>
</dbReference>
<evidence type="ECO:0000256" key="1">
    <source>
        <dbReference type="ARBA" id="ARBA00004651"/>
    </source>
</evidence>
<feature type="transmembrane region" description="Helical" evidence="8">
    <location>
        <begin position="58"/>
        <end position="81"/>
    </location>
</feature>
<comment type="caution">
    <text evidence="11">The sequence shown here is derived from an EMBL/GenBank/DDBJ whole genome shotgun (WGS) entry which is preliminary data.</text>
</comment>
<dbReference type="EMBL" id="JALHLG010000008">
    <property type="protein sequence ID" value="MCJ2186822.1"/>
    <property type="molecule type" value="Genomic_DNA"/>
</dbReference>
<dbReference type="RefSeq" id="WP_243919682.1">
    <property type="nucleotide sequence ID" value="NZ_JALHLG010000008.1"/>
</dbReference>
<reference evidence="11 12" key="1">
    <citation type="submission" date="2022-04" db="EMBL/GenBank/DDBJ databases">
        <title>Identification of a novel bacterium isolated from mangrove sediments.</title>
        <authorList>
            <person name="Pan X."/>
        </authorList>
    </citation>
    <scope>NUCLEOTIDE SEQUENCE [LARGE SCALE GENOMIC DNA]</scope>
    <source>
        <strain evidence="11 12">B2638</strain>
    </source>
</reference>
<dbReference type="Proteomes" id="UP001202281">
    <property type="component" value="Unassembled WGS sequence"/>
</dbReference>
<dbReference type="InterPro" id="IPR036640">
    <property type="entry name" value="ABC1_TM_sf"/>
</dbReference>
<comment type="subcellular location">
    <subcellularLocation>
        <location evidence="1">Cell membrane</location>
        <topology evidence="1">Multi-pass membrane protein</topology>
    </subcellularLocation>
</comment>
<evidence type="ECO:0000256" key="2">
    <source>
        <dbReference type="ARBA" id="ARBA00022692"/>
    </source>
</evidence>
<dbReference type="Gene3D" id="3.40.50.300">
    <property type="entry name" value="P-loop containing nucleotide triphosphate hydrolases"/>
    <property type="match status" value="1"/>
</dbReference>
<dbReference type="InterPro" id="IPR011527">
    <property type="entry name" value="ABC1_TM_dom"/>
</dbReference>
<feature type="region of interest" description="Disordered" evidence="7">
    <location>
        <begin position="590"/>
        <end position="635"/>
    </location>
</feature>
<dbReference type="NCBIfam" id="TIGR01842">
    <property type="entry name" value="type_I_sec_PrtD"/>
    <property type="match status" value="1"/>
</dbReference>
<evidence type="ECO:0000259" key="10">
    <source>
        <dbReference type="PROSITE" id="PS50929"/>
    </source>
</evidence>
<evidence type="ECO:0000259" key="9">
    <source>
        <dbReference type="PROSITE" id="PS50893"/>
    </source>
</evidence>
<feature type="compositionally biased region" description="Basic and acidic residues" evidence="7">
    <location>
        <begin position="615"/>
        <end position="629"/>
    </location>
</feature>
<evidence type="ECO:0000256" key="4">
    <source>
        <dbReference type="ARBA" id="ARBA00022840"/>
    </source>
</evidence>
<dbReference type="Gene3D" id="1.20.1560.10">
    <property type="entry name" value="ABC transporter type 1, transmembrane domain"/>
    <property type="match status" value="1"/>
</dbReference>
<evidence type="ECO:0000313" key="12">
    <source>
        <dbReference type="Proteomes" id="UP001202281"/>
    </source>
</evidence>
<dbReference type="PANTHER" id="PTHR24221">
    <property type="entry name" value="ATP-BINDING CASSETTE SUB-FAMILY B"/>
    <property type="match status" value="1"/>
</dbReference>
<name>A0ABT0BP56_9SPHN</name>
<keyword evidence="3" id="KW-0547">Nucleotide-binding</keyword>
<feature type="transmembrane region" description="Helical" evidence="8">
    <location>
        <begin position="93"/>
        <end position="113"/>
    </location>
</feature>
<evidence type="ECO:0000256" key="6">
    <source>
        <dbReference type="ARBA" id="ARBA00023136"/>
    </source>
</evidence>
<dbReference type="PANTHER" id="PTHR24221:SF248">
    <property type="entry name" value="ABC TRANSPORTER TRANSMEMBRANE REGION"/>
    <property type="match status" value="1"/>
</dbReference>
<dbReference type="PROSITE" id="PS50929">
    <property type="entry name" value="ABC_TM1F"/>
    <property type="match status" value="1"/>
</dbReference>
<accession>A0ABT0BP56</accession>
<dbReference type="InterPro" id="IPR010128">
    <property type="entry name" value="ATPase_T1SS_PrtD-like"/>
</dbReference>
<dbReference type="InterPro" id="IPR017871">
    <property type="entry name" value="ABC_transporter-like_CS"/>
</dbReference>
<keyword evidence="12" id="KW-1185">Reference proteome</keyword>
<keyword evidence="4" id="KW-0067">ATP-binding</keyword>
<dbReference type="SMART" id="SM00382">
    <property type="entry name" value="AAA"/>
    <property type="match status" value="1"/>
</dbReference>
<dbReference type="InterPro" id="IPR027417">
    <property type="entry name" value="P-loop_NTPase"/>
</dbReference>
<dbReference type="SUPFAM" id="SSF52540">
    <property type="entry name" value="P-loop containing nucleoside triphosphate hydrolases"/>
    <property type="match status" value="1"/>
</dbReference>
<feature type="transmembrane region" description="Helical" evidence="8">
    <location>
        <begin position="193"/>
        <end position="212"/>
    </location>
</feature>
<keyword evidence="6 8" id="KW-0472">Membrane</keyword>
<evidence type="ECO:0000256" key="7">
    <source>
        <dbReference type="SAM" id="MobiDB-lite"/>
    </source>
</evidence>
<proteinExistence type="predicted"/>
<keyword evidence="2 8" id="KW-0812">Transmembrane</keyword>
<sequence length="635" mass="68827">MHALAVWDRRYRRLQPDLRDSAGGIGRFPPGGGAAVPVIFAVRLSAELKAAIAPMRRVLLPVLAISSVYNVLLLAGSFFMLLTYDDVLPSRSVPSLVSLLVLVALAYGFQAVLDVTRGRIMVHAGSLFMRSLSSRVLDVISRYELNRGAMPNGTQIVRDADTVRGYLSGPGPLAILDLPWIVVYLLILSIFHWALGLLALCGVCVLVSLMLLNNRMTAPLAQETMRTGARRSALADATLRNAETLMAMGMAGTRREQWQRVEHEYLRANDRFSFISSTMSGSTKAFRMLLQSTTLALGAYLVIRDSATGGIIIASSILSTRALAPVEQVIANWKGMVSSRQAMDRLRGLFEAVPRRVEPMGLAPPEAALVVSGVTAAPPGTRTVTLTDIGFRLSAGQALAVVGRSGSGKTTLARVMCGVWPVLRGSVRLDGATLDQWPPDQIARIVGYVPQSIELFEGTIAQNIARFRSDADREAILEAAKAADCHDLIVRLEGGYDYLIGPQGGGLSAGQRQRIALARALYGNPFLIVLDEPNSNLDREGEAALGMAIRRVRERGGIVLVIAHRASVIAHVSHIMAMRNGRIERFETREDFEERTRLPKPAFGGEPPRAASANPRRDSVARSREDAGMRVEAGL</sequence>
<dbReference type="InterPro" id="IPR003439">
    <property type="entry name" value="ABC_transporter-like_ATP-bd"/>
</dbReference>
<dbReference type="Pfam" id="PF00664">
    <property type="entry name" value="ABC_membrane"/>
    <property type="match status" value="1"/>
</dbReference>
<dbReference type="Pfam" id="PF00005">
    <property type="entry name" value="ABC_tran"/>
    <property type="match status" value="1"/>
</dbReference>
<feature type="domain" description="ABC transporter" evidence="9">
    <location>
        <begin position="369"/>
        <end position="605"/>
    </location>
</feature>
<dbReference type="InterPro" id="IPR039421">
    <property type="entry name" value="Type_1_exporter"/>
</dbReference>
<dbReference type="InterPro" id="IPR003593">
    <property type="entry name" value="AAA+_ATPase"/>
</dbReference>
<gene>
    <name evidence="11" type="ORF">MTR66_08350</name>
</gene>